<dbReference type="PANTHER" id="PTHR33327:SF3">
    <property type="entry name" value="RNA-DIRECTED DNA POLYMERASE"/>
    <property type="match status" value="1"/>
</dbReference>
<evidence type="ECO:0000259" key="3">
    <source>
        <dbReference type="PROSITE" id="PS50175"/>
    </source>
</evidence>
<dbReference type="Gene3D" id="2.40.70.10">
    <property type="entry name" value="Acid Proteases"/>
    <property type="match status" value="1"/>
</dbReference>
<feature type="domain" description="Peptidase A2" evidence="3">
    <location>
        <begin position="316"/>
        <end position="388"/>
    </location>
</feature>
<accession>A0A8B7P373</accession>
<evidence type="ECO:0000256" key="2">
    <source>
        <dbReference type="SAM" id="MobiDB-lite"/>
    </source>
</evidence>
<evidence type="ECO:0000256" key="1">
    <source>
        <dbReference type="ARBA" id="ARBA00022801"/>
    </source>
</evidence>
<feature type="compositionally biased region" description="Basic and acidic residues" evidence="2">
    <location>
        <begin position="236"/>
        <end position="245"/>
    </location>
</feature>
<dbReference type="PROSITE" id="PS50175">
    <property type="entry name" value="ASP_PROT_RETROV"/>
    <property type="match status" value="1"/>
</dbReference>
<dbReference type="GeneID" id="108676784"/>
<evidence type="ECO:0000313" key="4">
    <source>
        <dbReference type="Proteomes" id="UP000694843"/>
    </source>
</evidence>
<dbReference type="InterPro" id="IPR021109">
    <property type="entry name" value="Peptidase_aspartic_dom_sf"/>
</dbReference>
<dbReference type="GO" id="GO:0006508">
    <property type="term" value="P:proteolysis"/>
    <property type="evidence" value="ECO:0007669"/>
    <property type="project" value="InterPro"/>
</dbReference>
<feature type="region of interest" description="Disordered" evidence="2">
    <location>
        <begin position="1"/>
        <end position="29"/>
    </location>
</feature>
<gene>
    <name evidence="5" type="primary">LOC108676784</name>
</gene>
<evidence type="ECO:0000313" key="5">
    <source>
        <dbReference type="RefSeq" id="XP_018020410.1"/>
    </source>
</evidence>
<dbReference type="RefSeq" id="XP_018020410.1">
    <property type="nucleotide sequence ID" value="XM_018164921.1"/>
</dbReference>
<dbReference type="Pfam" id="PF23055">
    <property type="entry name" value="DUF7041"/>
    <property type="match status" value="1"/>
</dbReference>
<dbReference type="InterPro" id="IPR055469">
    <property type="entry name" value="DUF7041"/>
</dbReference>
<feature type="region of interest" description="Disordered" evidence="2">
    <location>
        <begin position="236"/>
        <end position="265"/>
    </location>
</feature>
<keyword evidence="1" id="KW-0378">Hydrolase</keyword>
<proteinExistence type="predicted"/>
<dbReference type="Proteomes" id="UP000694843">
    <property type="component" value="Unplaced"/>
</dbReference>
<dbReference type="FunFam" id="2.40.70.10:FF:000130">
    <property type="entry name" value="Retrovirus-related Pol polyprotein from transposon opus-like Protein"/>
    <property type="match status" value="1"/>
</dbReference>
<feature type="compositionally biased region" description="Polar residues" evidence="2">
    <location>
        <begin position="253"/>
        <end position="265"/>
    </location>
</feature>
<protein>
    <submittedName>
        <fullName evidence="5">Uncharacterized protein LOC108676784</fullName>
    </submittedName>
</protein>
<organism evidence="4 5">
    <name type="scientific">Hyalella azteca</name>
    <name type="common">Amphipod</name>
    <dbReference type="NCBI Taxonomy" id="294128"/>
    <lineage>
        <taxon>Eukaryota</taxon>
        <taxon>Metazoa</taxon>
        <taxon>Ecdysozoa</taxon>
        <taxon>Arthropoda</taxon>
        <taxon>Crustacea</taxon>
        <taxon>Multicrustacea</taxon>
        <taxon>Malacostraca</taxon>
        <taxon>Eumalacostraca</taxon>
        <taxon>Peracarida</taxon>
        <taxon>Amphipoda</taxon>
        <taxon>Senticaudata</taxon>
        <taxon>Talitrida</taxon>
        <taxon>Talitroidea</taxon>
        <taxon>Hyalellidae</taxon>
        <taxon>Hyalella</taxon>
    </lineage>
</organism>
<reference evidence="5" key="1">
    <citation type="submission" date="2025-08" db="UniProtKB">
        <authorList>
            <consortium name="RefSeq"/>
        </authorList>
    </citation>
    <scope>IDENTIFICATION</scope>
    <source>
        <tissue evidence="5">Whole organism</tissue>
    </source>
</reference>
<dbReference type="OMA" id="EVDKLHM"/>
<dbReference type="SUPFAM" id="SSF50630">
    <property type="entry name" value="Acid proteases"/>
    <property type="match status" value="1"/>
</dbReference>
<name>A0A8B7P373_HYAAZ</name>
<dbReference type="GO" id="GO:0004190">
    <property type="term" value="F:aspartic-type endopeptidase activity"/>
    <property type="evidence" value="ECO:0007669"/>
    <property type="project" value="InterPro"/>
</dbReference>
<feature type="compositionally biased region" description="Polar residues" evidence="2">
    <location>
        <begin position="1"/>
        <end position="17"/>
    </location>
</feature>
<sequence>MLGTTAESPTLTPVRQATSTDSHTDLSTDSPSVSAVALKLPQIWRQDPFAWFAYAETNFNLHGITRSRTKYNHLVSALPYEVIAEVRDILCSTEVEDPYGLMKQAIIDRTAISERERFRQLLSREGLGDGKPSQLLRHMQSLLQHDSKNFDNRLLRELFTQKLPVAIQRVLATMPTSTALETLASVADRVMDVDENCINAVQTSSHSNPQILDLEKKVSDLSDQVSKLLAIVQKNEDRSCSPSRDRQRRVQHCSPQRQNNSTASGQQCYYHKSFGTAARKCVSPCNYKGKREPRVMTTTTARKRRVLRLPDRHTNLNFLIETGADVSILPASTTDRSKPPTSHLYSANGSSIPVFREKSLTLDFGLRRTFRWVVLIANVKQPILGADFLHHFNLLVDLKKRVLVDGTTNLKTTGDPELKRVSTVYNR</sequence>
<dbReference type="AlphaFoldDB" id="A0A8B7P373"/>
<dbReference type="KEGG" id="hazt:108676784"/>
<dbReference type="InterPro" id="IPR001995">
    <property type="entry name" value="Peptidase_A2_cat"/>
</dbReference>
<feature type="compositionally biased region" description="Low complexity" evidence="2">
    <location>
        <begin position="18"/>
        <end position="29"/>
    </location>
</feature>
<keyword evidence="4" id="KW-1185">Reference proteome</keyword>
<dbReference type="OrthoDB" id="6377149at2759"/>
<dbReference type="PANTHER" id="PTHR33327">
    <property type="entry name" value="ENDONUCLEASE"/>
    <property type="match status" value="1"/>
</dbReference>